<dbReference type="AlphaFoldDB" id="K0TKS3"/>
<dbReference type="eggNOG" id="ENOG502S6KT">
    <property type="taxonomic scope" value="Eukaryota"/>
</dbReference>
<dbReference type="EMBL" id="AGNL01007402">
    <property type="protein sequence ID" value="EJK71322.1"/>
    <property type="molecule type" value="Genomic_DNA"/>
</dbReference>
<feature type="region of interest" description="Disordered" evidence="1">
    <location>
        <begin position="346"/>
        <end position="366"/>
    </location>
</feature>
<dbReference type="Proteomes" id="UP000266841">
    <property type="component" value="Unassembled WGS sequence"/>
</dbReference>
<accession>K0TKS3</accession>
<protein>
    <submittedName>
        <fullName evidence="3">Uncharacterized protein</fullName>
    </submittedName>
</protein>
<evidence type="ECO:0000256" key="2">
    <source>
        <dbReference type="SAM" id="Phobius"/>
    </source>
</evidence>
<comment type="caution">
    <text evidence="3">The sequence shown here is derived from an EMBL/GenBank/DDBJ whole genome shotgun (WGS) entry which is preliminary data.</text>
</comment>
<feature type="compositionally biased region" description="Basic and acidic residues" evidence="1">
    <location>
        <begin position="346"/>
        <end position="364"/>
    </location>
</feature>
<feature type="compositionally biased region" description="Polar residues" evidence="1">
    <location>
        <begin position="104"/>
        <end position="118"/>
    </location>
</feature>
<feature type="transmembrane region" description="Helical" evidence="2">
    <location>
        <begin position="79"/>
        <end position="99"/>
    </location>
</feature>
<proteinExistence type="predicted"/>
<keyword evidence="4" id="KW-1185">Reference proteome</keyword>
<reference evidence="3 4" key="1">
    <citation type="journal article" date="2012" name="Genome Biol.">
        <title>Genome and low-iron response of an oceanic diatom adapted to chronic iron limitation.</title>
        <authorList>
            <person name="Lommer M."/>
            <person name="Specht M."/>
            <person name="Roy A.S."/>
            <person name="Kraemer L."/>
            <person name="Andreson R."/>
            <person name="Gutowska M.A."/>
            <person name="Wolf J."/>
            <person name="Bergner S.V."/>
            <person name="Schilhabel M.B."/>
            <person name="Klostermeier U.C."/>
            <person name="Beiko R.G."/>
            <person name="Rosenstiel P."/>
            <person name="Hippler M."/>
            <person name="Laroche J."/>
        </authorList>
    </citation>
    <scope>NUCLEOTIDE SEQUENCE [LARGE SCALE GENOMIC DNA]</scope>
    <source>
        <strain evidence="3 4">CCMP1005</strain>
    </source>
</reference>
<keyword evidence="2" id="KW-0472">Membrane</keyword>
<gene>
    <name evidence="3" type="ORF">THAOC_07257</name>
</gene>
<evidence type="ECO:0000313" key="3">
    <source>
        <dbReference type="EMBL" id="EJK71322.1"/>
    </source>
</evidence>
<dbReference type="OrthoDB" id="42678at2759"/>
<feature type="region of interest" description="Disordered" evidence="1">
    <location>
        <begin position="104"/>
        <end position="129"/>
    </location>
</feature>
<evidence type="ECO:0000256" key="1">
    <source>
        <dbReference type="SAM" id="MobiDB-lite"/>
    </source>
</evidence>
<organism evidence="3 4">
    <name type="scientific">Thalassiosira oceanica</name>
    <name type="common">Marine diatom</name>
    <dbReference type="NCBI Taxonomy" id="159749"/>
    <lineage>
        <taxon>Eukaryota</taxon>
        <taxon>Sar</taxon>
        <taxon>Stramenopiles</taxon>
        <taxon>Ochrophyta</taxon>
        <taxon>Bacillariophyta</taxon>
        <taxon>Coscinodiscophyceae</taxon>
        <taxon>Thalassiosirophycidae</taxon>
        <taxon>Thalassiosirales</taxon>
        <taxon>Thalassiosiraceae</taxon>
        <taxon>Thalassiosira</taxon>
    </lineage>
</organism>
<sequence>MEEDKVELRPSVRSRVGESLGELEEARVEVSSMPTPRNNAADARLAPEEIPIHDGTVVPTERTRLQTWVEQFRDNYKSILGLTILVIVSAITVGVVLGGKRNKSSAPIGNQSSMPSNTPGLPPVLPNGPNMKEEKFAKLKVKDEAVLNWCLMLIPRSIVTHKAASNGHKCACEAEEMDFKIDCENTQAMTDALYFLNANGCTEKGSCDAGTDCEKNYLIVQSHHDSCPKEKIPDVIKDGIHDFDESCIGCDILRAYTKGAPDCPIALCTDTSGEDAYLSLVEKDCASDCLTDECKGLFLTLSVVHDSCPHGVLTDAVERGLNDLEGPCKEVVCNAGGKDEDPLTCTEADKAGHDDHDDHGDKDPTTSTYQAKLDNAVVAGFKPCQDMCIAMPLVEVLTDSVATCMALCYAEGDVCYGIEFFGGQFVSQYLFLLKIYLLNNTWQLILSNMGSATCRGQAPQTFVTMNGLHEEQSSMSATFN</sequence>
<name>K0TKS3_THAOC</name>
<evidence type="ECO:0000313" key="4">
    <source>
        <dbReference type="Proteomes" id="UP000266841"/>
    </source>
</evidence>
<keyword evidence="2" id="KW-1133">Transmembrane helix</keyword>
<keyword evidence="2" id="KW-0812">Transmembrane</keyword>